<dbReference type="PANTHER" id="PTHR40099:SF1">
    <property type="entry name" value="ACETOLACTATE SYNTHASE, SMALL SUBUNIT"/>
    <property type="match status" value="1"/>
</dbReference>
<organism evidence="2 3">
    <name type="scientific">Paludisphaera borealis</name>
    <dbReference type="NCBI Taxonomy" id="1387353"/>
    <lineage>
        <taxon>Bacteria</taxon>
        <taxon>Pseudomonadati</taxon>
        <taxon>Planctomycetota</taxon>
        <taxon>Planctomycetia</taxon>
        <taxon>Isosphaerales</taxon>
        <taxon>Isosphaeraceae</taxon>
        <taxon>Paludisphaera</taxon>
    </lineage>
</organism>
<gene>
    <name evidence="2" type="ORF">BSF38_04628</name>
</gene>
<feature type="domain" description="ACT" evidence="1">
    <location>
        <begin position="24"/>
        <end position="160"/>
    </location>
</feature>
<dbReference type="PANTHER" id="PTHR40099">
    <property type="entry name" value="ACETOLACTATE SYNTHASE, SMALL SUBUNIT"/>
    <property type="match status" value="1"/>
</dbReference>
<dbReference type="Pfam" id="PF19571">
    <property type="entry name" value="ACT_8"/>
    <property type="match status" value="1"/>
</dbReference>
<dbReference type="KEGG" id="pbor:BSF38_04628"/>
<dbReference type="Gene3D" id="3.30.2130.10">
    <property type="entry name" value="VC0802-like"/>
    <property type="match status" value="1"/>
</dbReference>
<protein>
    <recommendedName>
        <fullName evidence="1">ACT domain-containing protein</fullName>
    </recommendedName>
</protein>
<keyword evidence="3" id="KW-1185">Reference proteome</keyword>
<accession>A0A1U7CVU1</accession>
<reference evidence="3" key="1">
    <citation type="submission" date="2016-12" db="EMBL/GenBank/DDBJ databases">
        <title>Comparative genomics of four Isosphaeraceae planctomycetes: a common pool of plasmids and glycoside hydrolase genes.</title>
        <authorList>
            <person name="Ivanova A."/>
        </authorList>
    </citation>
    <scope>NUCLEOTIDE SEQUENCE [LARGE SCALE GENOMIC DNA]</scope>
    <source>
        <strain evidence="3">PX4</strain>
    </source>
</reference>
<dbReference type="OrthoDB" id="287144at2"/>
<name>A0A1U7CVU1_9BACT</name>
<sequence>MSFGEDDSGNEVELETIHGRNWPTVTQFSVFLENRVGQLLEVVRSFHGTKVKIVGLTISDSADCSILRLILSHPEQGREILSLNKHAFAENELVAAELPAASSSLAELCMALLRAEINIHYAYPLIVHPRGRSAVAMHIDNNEQASRTLHDMGFEILCEADLQG</sequence>
<evidence type="ECO:0000313" key="3">
    <source>
        <dbReference type="Proteomes" id="UP000186309"/>
    </source>
</evidence>
<evidence type="ECO:0000313" key="2">
    <source>
        <dbReference type="EMBL" id="APW63070.1"/>
    </source>
</evidence>
<dbReference type="EMBL" id="CP019082">
    <property type="protein sequence ID" value="APW63070.1"/>
    <property type="molecule type" value="Genomic_DNA"/>
</dbReference>
<proteinExistence type="predicted"/>
<dbReference type="InterPro" id="IPR045865">
    <property type="entry name" value="ACT-like_dom_sf"/>
</dbReference>
<dbReference type="InterPro" id="IPR045739">
    <property type="entry name" value="ACT_dom_pair"/>
</dbReference>
<dbReference type="SUPFAM" id="SSF55021">
    <property type="entry name" value="ACT-like"/>
    <property type="match status" value="1"/>
</dbReference>
<dbReference type="AlphaFoldDB" id="A0A1U7CVU1"/>
<dbReference type="Proteomes" id="UP000186309">
    <property type="component" value="Chromosome"/>
</dbReference>
<dbReference type="RefSeq" id="WP_076349470.1">
    <property type="nucleotide sequence ID" value="NZ_CP019082.1"/>
</dbReference>
<dbReference type="STRING" id="1387353.BSF38_04628"/>
<evidence type="ECO:0000259" key="1">
    <source>
        <dbReference type="Pfam" id="PF19571"/>
    </source>
</evidence>